<dbReference type="RefSeq" id="WP_044386221.1">
    <property type="nucleotide sequence ID" value="NZ_CP010849.1"/>
</dbReference>
<dbReference type="STRING" id="477245.TU94_29410"/>
<dbReference type="OrthoDB" id="5196645at2"/>
<evidence type="ECO:0008006" key="4">
    <source>
        <dbReference type="Google" id="ProtNLM"/>
    </source>
</evidence>
<organism evidence="2 3">
    <name type="scientific">Streptomyces cyaneogriseus subsp. noncyanogenus</name>
    <dbReference type="NCBI Taxonomy" id="477245"/>
    <lineage>
        <taxon>Bacteria</taxon>
        <taxon>Bacillati</taxon>
        <taxon>Actinomycetota</taxon>
        <taxon>Actinomycetes</taxon>
        <taxon>Kitasatosporales</taxon>
        <taxon>Streptomycetaceae</taxon>
        <taxon>Streptomyces</taxon>
    </lineage>
</organism>
<sequence>MRRLAALYVTLVAALTALPPAVPASAAPGPTVTVTVEQAVTSLPVAPEDRTGYDKTLFSHWTDEDQDGCDTRADVLIQEATTPPDVDARCTAIVGGVWHSYFDKRDYTTARSIDVTQLVPLAESWDSGASRWSAEERQAYANEMEDPRTLVAVAATEVRARGDKDPAQWEPWDDSADCRYLAEWAVVKSRWGMSVDQAELDALITMAAECPTEQITYSRVR</sequence>
<protein>
    <recommendedName>
        <fullName evidence="4">DUF1524 domain-containing protein</fullName>
    </recommendedName>
</protein>
<dbReference type="AlphaFoldDB" id="A0A0C5G9D8"/>
<dbReference type="PANTHER" id="PTHR24094">
    <property type="entry name" value="SECRETED PROTEIN"/>
    <property type="match status" value="1"/>
</dbReference>
<feature type="signal peptide" evidence="1">
    <location>
        <begin position="1"/>
        <end position="26"/>
    </location>
</feature>
<accession>A0A0C5G9D8</accession>
<keyword evidence="3" id="KW-1185">Reference proteome</keyword>
<reference evidence="2 3" key="1">
    <citation type="submission" date="2015-02" db="EMBL/GenBank/DDBJ databases">
        <title>Genome sequence of thermotolerant Streptomyces cyaneogriseus subsp. Noncyanogenus NMWT1, the producer of nematocidal antibiotics nemadectin.</title>
        <authorList>
            <person name="Wang H."/>
            <person name="Li C."/>
            <person name="Xiang W."/>
            <person name="Wang X."/>
        </authorList>
    </citation>
    <scope>NUCLEOTIDE SEQUENCE [LARGE SCALE GENOMIC DNA]</scope>
    <source>
        <strain evidence="2 3">NMWT 1</strain>
    </source>
</reference>
<dbReference type="KEGG" id="scw:TU94_29410"/>
<evidence type="ECO:0000313" key="3">
    <source>
        <dbReference type="Proteomes" id="UP000032234"/>
    </source>
</evidence>
<dbReference type="Proteomes" id="UP000032234">
    <property type="component" value="Chromosome"/>
</dbReference>
<evidence type="ECO:0000313" key="2">
    <source>
        <dbReference type="EMBL" id="AJP04954.1"/>
    </source>
</evidence>
<dbReference type="EMBL" id="CP010849">
    <property type="protein sequence ID" value="AJP04954.1"/>
    <property type="molecule type" value="Genomic_DNA"/>
</dbReference>
<evidence type="ECO:0000256" key="1">
    <source>
        <dbReference type="SAM" id="SignalP"/>
    </source>
</evidence>
<proteinExistence type="predicted"/>
<gene>
    <name evidence="2" type="ORF">TU94_29410</name>
</gene>
<dbReference type="HOGENOM" id="CLU_043034_3_0_11"/>
<dbReference type="PANTHER" id="PTHR24094:SF15">
    <property type="entry name" value="AMP-DEPENDENT SYNTHETASE_LIGASE DOMAIN-CONTAINING PROTEIN-RELATED"/>
    <property type="match status" value="1"/>
</dbReference>
<keyword evidence="1" id="KW-0732">Signal</keyword>
<dbReference type="PATRIC" id="fig|477245.3.peg.6252"/>
<name>A0A0C5G9D8_9ACTN</name>
<feature type="chain" id="PRO_5002186009" description="DUF1524 domain-containing protein" evidence="1">
    <location>
        <begin position="27"/>
        <end position="221"/>
    </location>
</feature>